<dbReference type="Proteomes" id="UP000245207">
    <property type="component" value="Unassembled WGS sequence"/>
</dbReference>
<keyword evidence="2" id="KW-1185">Reference proteome</keyword>
<gene>
    <name evidence="1" type="ORF">CTI12_AA268970</name>
</gene>
<accession>A0A2U1NGF8</accession>
<comment type="caution">
    <text evidence="1">The sequence shown here is derived from an EMBL/GenBank/DDBJ whole genome shotgun (WGS) entry which is preliminary data.</text>
</comment>
<reference evidence="1 2" key="1">
    <citation type="journal article" date="2018" name="Mol. Plant">
        <title>The genome of Artemisia annua provides insight into the evolution of Asteraceae family and artemisinin biosynthesis.</title>
        <authorList>
            <person name="Shen Q."/>
            <person name="Zhang L."/>
            <person name="Liao Z."/>
            <person name="Wang S."/>
            <person name="Yan T."/>
            <person name="Shi P."/>
            <person name="Liu M."/>
            <person name="Fu X."/>
            <person name="Pan Q."/>
            <person name="Wang Y."/>
            <person name="Lv Z."/>
            <person name="Lu X."/>
            <person name="Zhang F."/>
            <person name="Jiang W."/>
            <person name="Ma Y."/>
            <person name="Chen M."/>
            <person name="Hao X."/>
            <person name="Li L."/>
            <person name="Tang Y."/>
            <person name="Lv G."/>
            <person name="Zhou Y."/>
            <person name="Sun X."/>
            <person name="Brodelius P.E."/>
            <person name="Rose J.K.C."/>
            <person name="Tang K."/>
        </authorList>
    </citation>
    <scope>NUCLEOTIDE SEQUENCE [LARGE SCALE GENOMIC DNA]</scope>
    <source>
        <strain evidence="2">cv. Huhao1</strain>
        <tissue evidence="1">Leaf</tissue>
    </source>
</reference>
<organism evidence="1 2">
    <name type="scientific">Artemisia annua</name>
    <name type="common">Sweet wormwood</name>
    <dbReference type="NCBI Taxonomy" id="35608"/>
    <lineage>
        <taxon>Eukaryota</taxon>
        <taxon>Viridiplantae</taxon>
        <taxon>Streptophyta</taxon>
        <taxon>Embryophyta</taxon>
        <taxon>Tracheophyta</taxon>
        <taxon>Spermatophyta</taxon>
        <taxon>Magnoliopsida</taxon>
        <taxon>eudicotyledons</taxon>
        <taxon>Gunneridae</taxon>
        <taxon>Pentapetalae</taxon>
        <taxon>asterids</taxon>
        <taxon>campanulids</taxon>
        <taxon>Asterales</taxon>
        <taxon>Asteraceae</taxon>
        <taxon>Asteroideae</taxon>
        <taxon>Anthemideae</taxon>
        <taxon>Artemisiinae</taxon>
        <taxon>Artemisia</taxon>
    </lineage>
</organism>
<evidence type="ECO:0000313" key="2">
    <source>
        <dbReference type="Proteomes" id="UP000245207"/>
    </source>
</evidence>
<dbReference type="AlphaFoldDB" id="A0A2U1NGF8"/>
<sequence length="81" mass="9267">MNLTTICSLPEQNIRRMQFKERDCDCLFKIMVDTVRLNLIGLNVKFSPDVVKAASIWNFPVSKAANYSSLEDEINIEDISL</sequence>
<dbReference type="EMBL" id="PKPP01002873">
    <property type="protein sequence ID" value="PWA72605.1"/>
    <property type="molecule type" value="Genomic_DNA"/>
</dbReference>
<protein>
    <submittedName>
        <fullName evidence="1">Uncharacterized protein</fullName>
    </submittedName>
</protein>
<name>A0A2U1NGF8_ARTAN</name>
<evidence type="ECO:0000313" key="1">
    <source>
        <dbReference type="EMBL" id="PWA72605.1"/>
    </source>
</evidence>
<proteinExistence type="predicted"/>